<dbReference type="Proteomes" id="UP000594220">
    <property type="component" value="Unplaced"/>
</dbReference>
<dbReference type="FunFam" id="2.40.10.10:FF:000003">
    <property type="entry name" value="Transmembrane serine protease 3"/>
    <property type="match status" value="1"/>
</dbReference>
<dbReference type="InterPro" id="IPR018114">
    <property type="entry name" value="TRYPSIN_HIS"/>
</dbReference>
<dbReference type="PROSITE" id="PS00134">
    <property type="entry name" value="TRYPSIN_HIS"/>
    <property type="match status" value="1"/>
</dbReference>
<protein>
    <submittedName>
        <fullName evidence="7">Transmembrane protease serine 11E-like</fullName>
    </submittedName>
</protein>
<reference evidence="7" key="1">
    <citation type="submission" date="2025-08" db="UniProtKB">
        <authorList>
            <consortium name="Ensembl"/>
        </authorList>
    </citation>
    <scope>IDENTIFICATION</scope>
</reference>
<dbReference type="PROSITE" id="PS50240">
    <property type="entry name" value="TRYPSIN_DOM"/>
    <property type="match status" value="1"/>
</dbReference>
<accession>A0A7M4EEU4</accession>
<dbReference type="PANTHER" id="PTHR24252">
    <property type="entry name" value="ACROSIN-RELATED"/>
    <property type="match status" value="1"/>
</dbReference>
<dbReference type="AlphaFoldDB" id="A0A7M4EEU4"/>
<dbReference type="SUPFAM" id="SSF50494">
    <property type="entry name" value="Trypsin-like serine proteases"/>
    <property type="match status" value="1"/>
</dbReference>
<evidence type="ECO:0000256" key="5">
    <source>
        <dbReference type="RuleBase" id="RU363034"/>
    </source>
</evidence>
<dbReference type="InterPro" id="IPR033116">
    <property type="entry name" value="TRYPSIN_SER"/>
</dbReference>
<reference evidence="7" key="2">
    <citation type="submission" date="2025-09" db="UniProtKB">
        <authorList>
            <consortium name="Ensembl"/>
        </authorList>
    </citation>
    <scope>IDENTIFICATION</scope>
</reference>
<dbReference type="PROSITE" id="PS00135">
    <property type="entry name" value="TRYPSIN_SER"/>
    <property type="match status" value="1"/>
</dbReference>
<dbReference type="Ensembl" id="ENSCPRT00005010353.1">
    <property type="protein sequence ID" value="ENSCPRP00005008792.1"/>
    <property type="gene ID" value="ENSCPRG00005006277.1"/>
</dbReference>
<dbReference type="InterPro" id="IPR001314">
    <property type="entry name" value="Peptidase_S1A"/>
</dbReference>
<evidence type="ECO:0000256" key="1">
    <source>
        <dbReference type="ARBA" id="ARBA00022670"/>
    </source>
</evidence>
<organism evidence="7 8">
    <name type="scientific">Crocodylus porosus</name>
    <name type="common">Saltwater crocodile</name>
    <name type="synonym">Estuarine crocodile</name>
    <dbReference type="NCBI Taxonomy" id="8502"/>
    <lineage>
        <taxon>Eukaryota</taxon>
        <taxon>Metazoa</taxon>
        <taxon>Chordata</taxon>
        <taxon>Craniata</taxon>
        <taxon>Vertebrata</taxon>
        <taxon>Euteleostomi</taxon>
        <taxon>Archelosauria</taxon>
        <taxon>Archosauria</taxon>
        <taxon>Crocodylia</taxon>
        <taxon>Longirostres</taxon>
        <taxon>Crocodylidae</taxon>
        <taxon>Crocodylus</taxon>
    </lineage>
</organism>
<dbReference type="InterPro" id="IPR001254">
    <property type="entry name" value="Trypsin_dom"/>
</dbReference>
<keyword evidence="1 5" id="KW-0645">Protease</keyword>
<evidence type="ECO:0000313" key="8">
    <source>
        <dbReference type="Proteomes" id="UP000594220"/>
    </source>
</evidence>
<dbReference type="Pfam" id="PF00089">
    <property type="entry name" value="Trypsin"/>
    <property type="match status" value="1"/>
</dbReference>
<name>A0A7M4EEU4_CROPO</name>
<dbReference type="InterPro" id="IPR043504">
    <property type="entry name" value="Peptidase_S1_PA_chymotrypsin"/>
</dbReference>
<dbReference type="GO" id="GO:0004252">
    <property type="term" value="F:serine-type endopeptidase activity"/>
    <property type="evidence" value="ECO:0007669"/>
    <property type="project" value="InterPro"/>
</dbReference>
<keyword evidence="3 5" id="KW-0720">Serine protease</keyword>
<dbReference type="SMART" id="SM00020">
    <property type="entry name" value="Tryp_SPc"/>
    <property type="match status" value="1"/>
</dbReference>
<sequence>MPLDINRLISDLVIENHILGRDIKGHLVQPLHKGRNDTTLANIRLLYFQPRYVRQLSERDTQRKYLAISQLTHRLYSSMKTCQLHCFWHYASTSCLLLLSQMMFFFSFPTVCGIRQNRTVKSMSARIVNGIAAADAGDWPWQASLQLNNIHRCGATLISNIWLLSAAHCFKDVKHPHKWTATFGPLLRPPSLKRFIKKIIIHEKYRYPGVDYDIALLKLSKQVEFTSIVHHVCLPDPYQVFPYNTYAVVTGWGALSNDGPSPNALQEATIKLIDPQICNRKEVYSGVITPRMLCAGYLEGGVDACQGDSGGPLVTPDSRSMWYLVGIVSWGEECAKPNKPGVYTRVTYFRTWITSKTGI</sequence>
<evidence type="ECO:0000313" key="7">
    <source>
        <dbReference type="Ensembl" id="ENSCPRP00005008792.1"/>
    </source>
</evidence>
<keyword evidence="8" id="KW-1185">Reference proteome</keyword>
<dbReference type="InterPro" id="IPR009003">
    <property type="entry name" value="Peptidase_S1_PA"/>
</dbReference>
<dbReference type="GO" id="GO:0006508">
    <property type="term" value="P:proteolysis"/>
    <property type="evidence" value="ECO:0007669"/>
    <property type="project" value="UniProtKB-KW"/>
</dbReference>
<evidence type="ECO:0000259" key="6">
    <source>
        <dbReference type="PROSITE" id="PS50240"/>
    </source>
</evidence>
<gene>
    <name evidence="7" type="primary">LOC109309437</name>
</gene>
<evidence type="ECO:0000256" key="4">
    <source>
        <dbReference type="ARBA" id="ARBA00023157"/>
    </source>
</evidence>
<dbReference type="PANTHER" id="PTHR24252:SF17">
    <property type="entry name" value="SUPPRESSOR OF TUMORIGENICITY 14 PROTEIN HOMOLOG-RELATED"/>
    <property type="match status" value="1"/>
</dbReference>
<dbReference type="Gene3D" id="2.40.10.10">
    <property type="entry name" value="Trypsin-like serine proteases"/>
    <property type="match status" value="2"/>
</dbReference>
<evidence type="ECO:0000256" key="2">
    <source>
        <dbReference type="ARBA" id="ARBA00022801"/>
    </source>
</evidence>
<proteinExistence type="predicted"/>
<dbReference type="CDD" id="cd00190">
    <property type="entry name" value="Tryp_SPc"/>
    <property type="match status" value="1"/>
</dbReference>
<evidence type="ECO:0000256" key="3">
    <source>
        <dbReference type="ARBA" id="ARBA00022825"/>
    </source>
</evidence>
<dbReference type="GeneTree" id="ENSGT00940000163237"/>
<keyword evidence="2 5" id="KW-0378">Hydrolase</keyword>
<dbReference type="PRINTS" id="PR00722">
    <property type="entry name" value="CHYMOTRYPSIN"/>
</dbReference>
<keyword evidence="4" id="KW-1015">Disulfide bond</keyword>
<feature type="domain" description="Peptidase S1" evidence="6">
    <location>
        <begin position="127"/>
        <end position="358"/>
    </location>
</feature>